<keyword evidence="3" id="KW-1185">Reference proteome</keyword>
<comment type="caution">
    <text evidence="2">The sequence shown here is derived from an EMBL/GenBank/DDBJ whole genome shotgun (WGS) entry which is preliminary data.</text>
</comment>
<dbReference type="Proteomes" id="UP000226031">
    <property type="component" value="Unassembled WGS sequence"/>
</dbReference>
<reference evidence="2 3" key="1">
    <citation type="submission" date="2017-10" db="EMBL/GenBank/DDBJ databases">
        <title>Comparative genomics in systemic dimorphic fungi from Ajellomycetaceae.</title>
        <authorList>
            <person name="Munoz J.F."/>
            <person name="Mcewen J.G."/>
            <person name="Clay O.K."/>
            <person name="Cuomo C.A."/>
        </authorList>
    </citation>
    <scope>NUCLEOTIDE SEQUENCE [LARGE SCALE GENOMIC DNA]</scope>
    <source>
        <strain evidence="2 3">UAMH4076</strain>
    </source>
</reference>
<proteinExistence type="predicted"/>
<evidence type="ECO:0000259" key="1">
    <source>
        <dbReference type="PROSITE" id="PS50097"/>
    </source>
</evidence>
<dbReference type="PROSITE" id="PS50097">
    <property type="entry name" value="BTB"/>
    <property type="match status" value="1"/>
</dbReference>
<dbReference type="InterPro" id="IPR011333">
    <property type="entry name" value="SKP1/BTB/POZ_sf"/>
</dbReference>
<dbReference type="EMBL" id="PDND01000021">
    <property type="protein sequence ID" value="PGH35495.1"/>
    <property type="molecule type" value="Genomic_DNA"/>
</dbReference>
<gene>
    <name evidence="2" type="ORF">GX50_01710</name>
</gene>
<accession>A0A2B7ZPC4</accession>
<evidence type="ECO:0000313" key="2">
    <source>
        <dbReference type="EMBL" id="PGH35495.1"/>
    </source>
</evidence>
<dbReference type="InterPro" id="IPR000210">
    <property type="entry name" value="BTB/POZ_dom"/>
</dbReference>
<dbReference type="AlphaFoldDB" id="A0A2B7ZPC4"/>
<sequence length="318" mass="35652">MAGLGDDDKLSKVVDIAAAGDVILVVGSENVRLRVHSLTLKATSKPFSALLGPNWKEGRDLLDEDGFVELLLPEDNAMAMEYICAIIHHKNKMLSTTMTPDDFLEVVVTADKYDFVDALTFASESWLRPRNTNADELMALTAAAYALQNAQAFRDLTKALVLNHGGSYLSLSSKRLLEEQRNFARLKLGDILIRGIESGTCFHRCGRSSKYAYAYLKSLRDHRLWPTDLIEISKTIELAGSIPDPIPEERSTACTYDYKHAAPTYRKDRQWDIDNLREGLGLCLHCAKMENPNLYCQRHEQEHSSPIKLSEMAPHIGL</sequence>
<name>A0A2B7ZPC4_9EURO</name>
<dbReference type="STRING" id="73230.A0A2B7ZPC4"/>
<protein>
    <recommendedName>
        <fullName evidence="1">BTB domain-containing protein</fullName>
    </recommendedName>
</protein>
<feature type="domain" description="BTB" evidence="1">
    <location>
        <begin position="20"/>
        <end position="96"/>
    </location>
</feature>
<dbReference type="SUPFAM" id="SSF54695">
    <property type="entry name" value="POZ domain"/>
    <property type="match status" value="1"/>
</dbReference>
<dbReference type="Gene3D" id="3.30.710.10">
    <property type="entry name" value="Potassium Channel Kv1.1, Chain A"/>
    <property type="match status" value="1"/>
</dbReference>
<evidence type="ECO:0000313" key="3">
    <source>
        <dbReference type="Proteomes" id="UP000226031"/>
    </source>
</evidence>
<organism evidence="2 3">
    <name type="scientific">[Emmonsia] crescens</name>
    <dbReference type="NCBI Taxonomy" id="73230"/>
    <lineage>
        <taxon>Eukaryota</taxon>
        <taxon>Fungi</taxon>
        <taxon>Dikarya</taxon>
        <taxon>Ascomycota</taxon>
        <taxon>Pezizomycotina</taxon>
        <taxon>Eurotiomycetes</taxon>
        <taxon>Eurotiomycetidae</taxon>
        <taxon>Onygenales</taxon>
        <taxon>Ajellomycetaceae</taxon>
        <taxon>Emergomyces</taxon>
    </lineage>
</organism>